<comment type="caution">
    <text evidence="1">The sequence shown here is derived from an EMBL/GenBank/DDBJ whole genome shotgun (WGS) entry which is preliminary data.</text>
</comment>
<dbReference type="EMBL" id="JYDQ01000013">
    <property type="protein sequence ID" value="KRY21869.1"/>
    <property type="molecule type" value="Genomic_DNA"/>
</dbReference>
<dbReference type="Proteomes" id="UP000054783">
    <property type="component" value="Unassembled WGS sequence"/>
</dbReference>
<name>A0A0V1AAS8_9BILA</name>
<keyword evidence="2" id="KW-1185">Reference proteome</keyword>
<sequence length="161" mass="17427">MENAEVMVDDGGADLFNICTLLIGSFCNISSDSVRGVENRADCLLHFLLPGFALSGLGVAEGGPVRCGARTFGRFVVRLGFSIFDSEDFFKAAMFRSSSELTELGITEFWKVICMASTPGCCQSTDDHVSHYKLAPEFAPDSGIYSSGTMQSKPKRTLKNT</sequence>
<evidence type="ECO:0000313" key="2">
    <source>
        <dbReference type="Proteomes" id="UP000054783"/>
    </source>
</evidence>
<dbReference type="AlphaFoldDB" id="A0A0V1AAS8"/>
<evidence type="ECO:0000313" key="1">
    <source>
        <dbReference type="EMBL" id="KRY21869.1"/>
    </source>
</evidence>
<proteinExistence type="predicted"/>
<reference evidence="1 2" key="1">
    <citation type="submission" date="2015-01" db="EMBL/GenBank/DDBJ databases">
        <title>Evolution of Trichinella species and genotypes.</title>
        <authorList>
            <person name="Korhonen P.K."/>
            <person name="Edoardo P."/>
            <person name="Giuseppe L.R."/>
            <person name="Gasser R.B."/>
        </authorList>
    </citation>
    <scope>NUCLEOTIDE SEQUENCE [LARGE SCALE GENOMIC DNA]</scope>
    <source>
        <strain evidence="1">ISS2496</strain>
    </source>
</reference>
<gene>
    <name evidence="1" type="ORF">T12_13665</name>
</gene>
<protein>
    <submittedName>
        <fullName evidence="1">Uncharacterized protein</fullName>
    </submittedName>
</protein>
<accession>A0A0V1AAS8</accession>
<organism evidence="1 2">
    <name type="scientific">Trichinella patagoniensis</name>
    <dbReference type="NCBI Taxonomy" id="990121"/>
    <lineage>
        <taxon>Eukaryota</taxon>
        <taxon>Metazoa</taxon>
        <taxon>Ecdysozoa</taxon>
        <taxon>Nematoda</taxon>
        <taxon>Enoplea</taxon>
        <taxon>Dorylaimia</taxon>
        <taxon>Trichinellida</taxon>
        <taxon>Trichinellidae</taxon>
        <taxon>Trichinella</taxon>
    </lineage>
</organism>